<evidence type="ECO:0000313" key="2">
    <source>
        <dbReference type="EMBL" id="URA09881.1"/>
    </source>
</evidence>
<dbReference type="GO" id="GO:0000723">
    <property type="term" value="P:telomere maintenance"/>
    <property type="evidence" value="ECO:0007669"/>
    <property type="project" value="InterPro"/>
</dbReference>
<dbReference type="RefSeq" id="WP_271435013.1">
    <property type="nucleotide sequence ID" value="NZ_CP073355.1"/>
</dbReference>
<dbReference type="SMART" id="SM00382">
    <property type="entry name" value="AAA"/>
    <property type="match status" value="1"/>
</dbReference>
<feature type="domain" description="AAA+ ATPase" evidence="1">
    <location>
        <begin position="18"/>
        <end position="271"/>
    </location>
</feature>
<dbReference type="PROSITE" id="PS52050">
    <property type="entry name" value="WYL"/>
    <property type="match status" value="1"/>
</dbReference>
<dbReference type="Pfam" id="PF05970">
    <property type="entry name" value="PIF1"/>
    <property type="match status" value="1"/>
</dbReference>
<dbReference type="InterPro" id="IPR003593">
    <property type="entry name" value="AAA+_ATPase"/>
</dbReference>
<dbReference type="KEGG" id="taqu:KDW03_10405"/>
<dbReference type="PANTHER" id="PTHR47642">
    <property type="entry name" value="ATP-DEPENDENT DNA HELICASE"/>
    <property type="match status" value="1"/>
</dbReference>
<dbReference type="PANTHER" id="PTHR47642:SF7">
    <property type="entry name" value="ATP-DEPENDENT DNA HELICASE PIF1"/>
    <property type="match status" value="1"/>
</dbReference>
<accession>A0AAX3BCL2</accession>
<gene>
    <name evidence="2" type="ORF">KDW03_10405</name>
</gene>
<dbReference type="InterPro" id="IPR027417">
    <property type="entry name" value="P-loop_NTPase"/>
</dbReference>
<dbReference type="Gene3D" id="3.40.50.300">
    <property type="entry name" value="P-loop containing nucleotide triphosphate hydrolases"/>
    <property type="match status" value="2"/>
</dbReference>
<organism evidence="2 3">
    <name type="scientific">Thermospira aquatica</name>
    <dbReference type="NCBI Taxonomy" id="2828656"/>
    <lineage>
        <taxon>Bacteria</taxon>
        <taxon>Pseudomonadati</taxon>
        <taxon>Spirochaetota</taxon>
        <taxon>Spirochaetia</taxon>
        <taxon>Brevinematales</taxon>
        <taxon>Thermospiraceae</taxon>
        <taxon>Thermospira</taxon>
    </lineage>
</organism>
<dbReference type="SUPFAM" id="SSF52540">
    <property type="entry name" value="P-loop containing nucleoside triphosphate hydrolases"/>
    <property type="match status" value="2"/>
</dbReference>
<dbReference type="GO" id="GO:0006281">
    <property type="term" value="P:DNA repair"/>
    <property type="evidence" value="ECO:0007669"/>
    <property type="project" value="InterPro"/>
</dbReference>
<dbReference type="AlphaFoldDB" id="A0AAX3BCL2"/>
<keyword evidence="3" id="KW-1185">Reference proteome</keyword>
<dbReference type="FunFam" id="3.40.50.300:FF:001498">
    <property type="entry name" value="ATP-dependent DNA helicase"/>
    <property type="match status" value="1"/>
</dbReference>
<reference evidence="2" key="2">
    <citation type="submission" date="2022-06" db="EMBL/GenBank/DDBJ databases">
        <title>Thermospira aquatica gen. nov., sp. nov.</title>
        <authorList>
            <person name="Ben Ali Gam Z."/>
            <person name="Labat M."/>
        </authorList>
    </citation>
    <scope>NUCLEOTIDE SEQUENCE</scope>
    <source>
        <strain evidence="2">F1F22</strain>
    </source>
</reference>
<reference evidence="2" key="1">
    <citation type="submission" date="2021-04" db="EMBL/GenBank/DDBJ databases">
        <authorList>
            <person name="Postec A."/>
        </authorList>
    </citation>
    <scope>NUCLEOTIDE SEQUENCE</scope>
    <source>
        <strain evidence="2">F1F22</strain>
    </source>
</reference>
<dbReference type="EMBL" id="CP073355">
    <property type="protein sequence ID" value="URA09881.1"/>
    <property type="molecule type" value="Genomic_DNA"/>
</dbReference>
<proteinExistence type="predicted"/>
<dbReference type="InterPro" id="IPR010285">
    <property type="entry name" value="DNA_helicase_pif1-like_DEAD"/>
</dbReference>
<evidence type="ECO:0000313" key="3">
    <source>
        <dbReference type="Proteomes" id="UP001056539"/>
    </source>
</evidence>
<sequence length="523" mass="60282">MNIEINEGFQQVYDALEKGENVFLTGRAGTGKSTFLRYFLEQTQKHCVVLAPTGVAALNVEGQTIHSFYGIFPAHTLEDIPEILKRKGDRLYEVLSHLDMIIIDEISMVRADLLDMVDTLTRRVFADFGGKKTKYRQTLPFGGIQLFFIGDLYQLPPVVTSREKEIFSSLYESPYFFSARCYSQLNMKLYELEKVYRQKDTLFIGILNRIRNGTVTDEDIALLNKRVNPGFTPQEKQYVYLTTHNDIVDEINQSELEKLPGKKHVYEGLIEGDFPQKDIPTDEVLTLKKGAQVMFLVNHPWGLWVNGSIGRVIFCREEVVTVELEDGTEVDVEPYTWVNYHYEIEGKTVKKKAMGKFTQLPLRLAWGITIHKSQGKTFSHVFLDMGRGAFATGQTYVALSRVTSLEGLVLKHPIKKSHVKIDWHIIRFMTGTKYAQAHTLQSLETKREILLQAIRTQSTLEIVYLKSDDTKSVRKILPRWMGEMEYHNKSFEGLRALCFQTNEERTFRVDRILEVHILSEEKK</sequence>
<dbReference type="Proteomes" id="UP001056539">
    <property type="component" value="Chromosome"/>
</dbReference>
<dbReference type="CDD" id="cd18809">
    <property type="entry name" value="SF1_C_RecD"/>
    <property type="match status" value="1"/>
</dbReference>
<dbReference type="GO" id="GO:0003678">
    <property type="term" value="F:DNA helicase activity"/>
    <property type="evidence" value="ECO:0007669"/>
    <property type="project" value="InterPro"/>
</dbReference>
<dbReference type="InterPro" id="IPR026881">
    <property type="entry name" value="WYL_dom"/>
</dbReference>
<name>A0AAX3BCL2_9SPIR</name>
<protein>
    <submittedName>
        <fullName evidence="2">AAA family ATPase</fullName>
    </submittedName>
</protein>
<dbReference type="InterPro" id="IPR051055">
    <property type="entry name" value="PIF1_helicase"/>
</dbReference>
<evidence type="ECO:0000259" key="1">
    <source>
        <dbReference type="SMART" id="SM00382"/>
    </source>
</evidence>
<dbReference type="Pfam" id="PF13280">
    <property type="entry name" value="WYL"/>
    <property type="match status" value="1"/>
</dbReference>